<dbReference type="Pfam" id="PF14553">
    <property type="entry name" value="YqbF"/>
    <property type="match status" value="1"/>
</dbReference>
<evidence type="ECO:0000313" key="4">
    <source>
        <dbReference type="EMBL" id="KAA6450352.1"/>
    </source>
</evidence>
<feature type="compositionally biased region" description="Low complexity" evidence="1">
    <location>
        <begin position="82"/>
        <end position="92"/>
    </location>
</feature>
<dbReference type="SUPFAM" id="SSF160059">
    <property type="entry name" value="PriA/YqbF domain"/>
    <property type="match status" value="1"/>
</dbReference>
<accession>A0A5M8RX25</accession>
<dbReference type="RefSeq" id="WP_148956348.1">
    <property type="nucleotide sequence ID" value="NZ_QSND01000002.1"/>
</dbReference>
<feature type="domain" description="YqbF C-terminal" evidence="3">
    <location>
        <begin position="95"/>
        <end position="133"/>
    </location>
</feature>
<dbReference type="InterPro" id="IPR036840">
    <property type="entry name" value="YqbF_dom_sf"/>
</dbReference>
<gene>
    <name evidence="4" type="ORF">DX927_05595</name>
</gene>
<dbReference type="InterPro" id="IPR048424">
    <property type="entry name" value="YqbF_HeH"/>
</dbReference>
<dbReference type="Gene3D" id="1.10.720.10">
    <property type="match status" value="1"/>
</dbReference>
<protein>
    <submittedName>
        <fullName evidence="4">Uncharacterized protein</fullName>
    </submittedName>
</protein>
<comment type="caution">
    <text evidence="4">The sequence shown here is derived from an EMBL/GenBank/DDBJ whole genome shotgun (WGS) entry which is preliminary data.</text>
</comment>
<reference evidence="4 5" key="1">
    <citation type="submission" date="2018-08" db="EMBL/GenBank/DDBJ databases">
        <title>Bacillus phenotypic plasticity.</title>
        <authorList>
            <person name="Hurtado E."/>
        </authorList>
    </citation>
    <scope>NUCLEOTIDE SEQUENCE [LARGE SCALE GENOMIC DNA]</scope>
    <source>
        <strain evidence="4 5">427</strain>
    </source>
</reference>
<dbReference type="InterPro" id="IPR027926">
    <property type="entry name" value="YqbF_N"/>
</dbReference>
<dbReference type="Proteomes" id="UP000324326">
    <property type="component" value="Unassembled WGS sequence"/>
</dbReference>
<dbReference type="Gene3D" id="3.40.5.20">
    <property type="entry name" value="YqbF domain"/>
    <property type="match status" value="1"/>
</dbReference>
<dbReference type="InterPro" id="IPR036269">
    <property type="entry name" value="Rho_N_sf"/>
</dbReference>
<evidence type="ECO:0000256" key="1">
    <source>
        <dbReference type="SAM" id="MobiDB-lite"/>
    </source>
</evidence>
<dbReference type="AlphaFoldDB" id="A0A5M8RX25"/>
<dbReference type="Pfam" id="PF21488">
    <property type="entry name" value="YqbF_HeH"/>
    <property type="match status" value="1"/>
</dbReference>
<feature type="domain" description="Uncharacterised protein YqbF N-terminal" evidence="2">
    <location>
        <begin position="10"/>
        <end position="45"/>
    </location>
</feature>
<feature type="compositionally biased region" description="Basic and acidic residues" evidence="1">
    <location>
        <begin position="62"/>
        <end position="81"/>
    </location>
</feature>
<dbReference type="EMBL" id="QSND01000002">
    <property type="protein sequence ID" value="KAA6450352.1"/>
    <property type="molecule type" value="Genomic_DNA"/>
</dbReference>
<evidence type="ECO:0000313" key="5">
    <source>
        <dbReference type="Proteomes" id="UP000324326"/>
    </source>
</evidence>
<feature type="region of interest" description="Disordered" evidence="1">
    <location>
        <begin position="48"/>
        <end position="120"/>
    </location>
</feature>
<proteinExistence type="predicted"/>
<organism evidence="4 5">
    <name type="scientific">Bacillus swezeyi</name>
    <dbReference type="NCBI Taxonomy" id="1925020"/>
    <lineage>
        <taxon>Bacteria</taxon>
        <taxon>Bacillati</taxon>
        <taxon>Bacillota</taxon>
        <taxon>Bacilli</taxon>
        <taxon>Bacillales</taxon>
        <taxon>Bacillaceae</taxon>
        <taxon>Bacillus</taxon>
    </lineage>
</organism>
<name>A0A5M8RX25_9BACI</name>
<evidence type="ECO:0000259" key="2">
    <source>
        <dbReference type="Pfam" id="PF14553"/>
    </source>
</evidence>
<sequence>MADTYKAQLIKGKTYDVMDHVFTLGAERDVKESVYLYLKDNEQFDCELIKEKEEKEDPETGGESKDDGAEDSGESKEEETAAKTSAASPASKVYTESELRGMTKAGQEDIISDLGGDPAAFKNADERIAFILQKQGE</sequence>
<dbReference type="SUPFAM" id="SSF68912">
    <property type="entry name" value="Rho N-terminal domain-like"/>
    <property type="match status" value="1"/>
</dbReference>
<evidence type="ECO:0000259" key="3">
    <source>
        <dbReference type="Pfam" id="PF21488"/>
    </source>
</evidence>
<dbReference type="STRING" id="1925020.BTA30_16935"/>